<gene>
    <name evidence="7" type="primary">rsmA</name>
    <name evidence="7" type="synonym">ksgA</name>
    <name evidence="10" type="ORF">EDD62_1784</name>
</gene>
<evidence type="ECO:0000256" key="8">
    <source>
        <dbReference type="PROSITE-ProRule" id="PRU01026"/>
    </source>
</evidence>
<dbReference type="Gene3D" id="3.40.50.150">
    <property type="entry name" value="Vaccinia Virus protein VP39"/>
    <property type="match status" value="1"/>
</dbReference>
<dbReference type="AlphaFoldDB" id="A0A3N5C4X7"/>
<keyword evidence="3 7" id="KW-0489">Methyltransferase</keyword>
<feature type="binding site" evidence="7 8">
    <location>
        <position position="76"/>
    </location>
    <ligand>
        <name>S-adenosyl-L-methionine</name>
        <dbReference type="ChEBI" id="CHEBI:59789"/>
    </ligand>
</feature>
<dbReference type="CDD" id="cd02440">
    <property type="entry name" value="AdoMet_MTases"/>
    <property type="match status" value="1"/>
</dbReference>
<dbReference type="InterPro" id="IPR020596">
    <property type="entry name" value="rRNA_Ade_Mease_Trfase_CS"/>
</dbReference>
<dbReference type="SUPFAM" id="SSF53335">
    <property type="entry name" value="S-adenosyl-L-methionine-dependent methyltransferases"/>
    <property type="match status" value="1"/>
</dbReference>
<accession>A0A3N5C4X7</accession>
<keyword evidence="2 7" id="KW-0698">rRNA processing</keyword>
<dbReference type="PANTHER" id="PTHR11727">
    <property type="entry name" value="DIMETHYLADENOSINE TRANSFERASE"/>
    <property type="match status" value="1"/>
</dbReference>
<evidence type="ECO:0000256" key="3">
    <source>
        <dbReference type="ARBA" id="ARBA00022603"/>
    </source>
</evidence>
<comment type="subcellular location">
    <subcellularLocation>
        <location evidence="7">Cytoplasm</location>
    </subcellularLocation>
</comment>
<dbReference type="InterPro" id="IPR023165">
    <property type="entry name" value="rRNA_Ade_diMease-like_C"/>
</dbReference>
<dbReference type="EC" id="2.1.1.182" evidence="7"/>
<dbReference type="PROSITE" id="PS51689">
    <property type="entry name" value="SAM_RNA_A_N6_MT"/>
    <property type="match status" value="1"/>
</dbReference>
<dbReference type="Pfam" id="PF00398">
    <property type="entry name" value="RrnaAD"/>
    <property type="match status" value="1"/>
</dbReference>
<proteinExistence type="inferred from homology"/>
<dbReference type="OrthoDB" id="9814755at2"/>
<feature type="binding site" evidence="7 8">
    <location>
        <position position="126"/>
    </location>
    <ligand>
        <name>S-adenosyl-L-methionine</name>
        <dbReference type="ChEBI" id="CHEBI:59789"/>
    </ligand>
</feature>
<dbReference type="Proteomes" id="UP000277108">
    <property type="component" value="Unassembled WGS sequence"/>
</dbReference>
<comment type="catalytic activity">
    <reaction evidence="7">
        <text>adenosine(1518)/adenosine(1519) in 16S rRNA + 4 S-adenosyl-L-methionine = N(6)-dimethyladenosine(1518)/N(6)-dimethyladenosine(1519) in 16S rRNA + 4 S-adenosyl-L-homocysteine + 4 H(+)</text>
        <dbReference type="Rhea" id="RHEA:19609"/>
        <dbReference type="Rhea" id="RHEA-COMP:10232"/>
        <dbReference type="Rhea" id="RHEA-COMP:10233"/>
        <dbReference type="ChEBI" id="CHEBI:15378"/>
        <dbReference type="ChEBI" id="CHEBI:57856"/>
        <dbReference type="ChEBI" id="CHEBI:59789"/>
        <dbReference type="ChEBI" id="CHEBI:74411"/>
        <dbReference type="ChEBI" id="CHEBI:74493"/>
        <dbReference type="EC" id="2.1.1.182"/>
    </reaction>
</comment>
<evidence type="ECO:0000256" key="1">
    <source>
        <dbReference type="ARBA" id="ARBA00022490"/>
    </source>
</evidence>
<evidence type="ECO:0000256" key="7">
    <source>
        <dbReference type="HAMAP-Rule" id="MF_00607"/>
    </source>
</evidence>
<evidence type="ECO:0000259" key="9">
    <source>
        <dbReference type="SMART" id="SM00650"/>
    </source>
</evidence>
<dbReference type="RefSeq" id="WP_123808753.1">
    <property type="nucleotide sequence ID" value="NZ_RKRK01000007.1"/>
</dbReference>
<protein>
    <recommendedName>
        <fullName evidence="7">Ribosomal RNA small subunit methyltransferase A</fullName>
        <ecNumber evidence="7">2.1.1.182</ecNumber>
    </recommendedName>
    <alternativeName>
        <fullName evidence="7">16S rRNA (adenine(1518)-N(6)/adenine(1519)-N(6))-dimethyltransferase</fullName>
    </alternativeName>
    <alternativeName>
        <fullName evidence="7">16S rRNA dimethyladenosine transferase</fullName>
    </alternativeName>
    <alternativeName>
        <fullName evidence="7">16S rRNA dimethylase</fullName>
    </alternativeName>
    <alternativeName>
        <fullName evidence="7">S-adenosylmethionine-6-N', N'-adenosyl(rRNA) dimethyltransferase</fullName>
    </alternativeName>
</protein>
<comment type="caution">
    <text evidence="10">The sequence shown here is derived from an EMBL/GenBank/DDBJ whole genome shotgun (WGS) entry which is preliminary data.</text>
</comment>
<dbReference type="GO" id="GO:0005829">
    <property type="term" value="C:cytosol"/>
    <property type="evidence" value="ECO:0007669"/>
    <property type="project" value="TreeGrafter"/>
</dbReference>
<dbReference type="NCBIfam" id="TIGR00755">
    <property type="entry name" value="ksgA"/>
    <property type="match status" value="1"/>
</dbReference>
<feature type="binding site" evidence="7 8">
    <location>
        <position position="55"/>
    </location>
    <ligand>
        <name>S-adenosyl-L-methionine</name>
        <dbReference type="ChEBI" id="CHEBI:59789"/>
    </ligand>
</feature>
<evidence type="ECO:0000313" key="10">
    <source>
        <dbReference type="EMBL" id="RPF54482.1"/>
    </source>
</evidence>
<evidence type="ECO:0000256" key="6">
    <source>
        <dbReference type="ARBA" id="ARBA00022884"/>
    </source>
</evidence>
<evidence type="ECO:0000256" key="4">
    <source>
        <dbReference type="ARBA" id="ARBA00022679"/>
    </source>
</evidence>
<keyword evidence="11" id="KW-1185">Reference proteome</keyword>
<comment type="similarity">
    <text evidence="7">Belongs to the class I-like SAM-binding methyltransferase superfamily. rRNA adenine N(6)-methyltransferase family. RsmA subfamily.</text>
</comment>
<feature type="binding site" evidence="7 8">
    <location>
        <position position="30"/>
    </location>
    <ligand>
        <name>S-adenosyl-L-methionine</name>
        <dbReference type="ChEBI" id="CHEBI:59789"/>
    </ligand>
</feature>
<dbReference type="FunFam" id="3.40.50.150:FF:000023">
    <property type="entry name" value="Ribosomal RNA small subunit methyltransferase A"/>
    <property type="match status" value="1"/>
</dbReference>
<feature type="binding site" evidence="7 8">
    <location>
        <position position="28"/>
    </location>
    <ligand>
        <name>S-adenosyl-L-methionine</name>
        <dbReference type="ChEBI" id="CHEBI:59789"/>
    </ligand>
</feature>
<evidence type="ECO:0000256" key="2">
    <source>
        <dbReference type="ARBA" id="ARBA00022552"/>
    </source>
</evidence>
<keyword evidence="5 7" id="KW-0949">S-adenosyl-L-methionine</keyword>
<sequence length="294" mass="33281">MRDIATPTKTKEILMKHNLQMKKSLGQNFLVDTNITDKIIRSSDINNNTGVIEIGPGIGSLTQQLAKYAKTVMAYEIDQRLLPVLEDTLQDYSNVHILNQDILKADVSADIKLYLNDVEEVIVVANLPYYITTPIIMNLLEADLPVQRYVVMMQKEVGERLVADPGSKSYGSLSIAVQYYTDVSQVMIVPKNVFMPPPNVDSIVVKLEKKSDLPDVGPIKQCFKLVRGAFNQRRKTILNNYQSVFVDGKSHKESIKEWLLEADIDPKIRGEVLTLEQYSKLNKLLNNYPELVIK</sequence>
<dbReference type="InterPro" id="IPR001737">
    <property type="entry name" value="KsgA/Erm"/>
</dbReference>
<keyword evidence="1 7" id="KW-0963">Cytoplasm</keyword>
<dbReference type="GO" id="GO:0052908">
    <property type="term" value="F:16S rRNA (adenine(1518)-N(6)/adenine(1519)-N(6))-dimethyltransferase activity"/>
    <property type="evidence" value="ECO:0007669"/>
    <property type="project" value="UniProtKB-EC"/>
</dbReference>
<keyword evidence="4 7" id="KW-0808">Transferase</keyword>
<dbReference type="InterPro" id="IPR011530">
    <property type="entry name" value="rRNA_adenine_dimethylase"/>
</dbReference>
<dbReference type="EMBL" id="RKRK01000007">
    <property type="protein sequence ID" value="RPF54482.1"/>
    <property type="molecule type" value="Genomic_DNA"/>
</dbReference>
<feature type="domain" description="Ribosomal RNA adenine methylase transferase N-terminal" evidence="9">
    <location>
        <begin position="35"/>
        <end position="211"/>
    </location>
</feature>
<dbReference type="SMART" id="SM00650">
    <property type="entry name" value="rADc"/>
    <property type="match status" value="1"/>
</dbReference>
<dbReference type="InterPro" id="IPR020598">
    <property type="entry name" value="rRNA_Ade_methylase_Trfase_N"/>
</dbReference>
<name>A0A3N5C4X7_9BACL</name>
<dbReference type="HAMAP" id="MF_00607">
    <property type="entry name" value="16SrRNA_methyltr_A"/>
    <property type="match status" value="1"/>
</dbReference>
<dbReference type="PROSITE" id="PS01131">
    <property type="entry name" value="RRNA_A_DIMETH"/>
    <property type="match status" value="1"/>
</dbReference>
<dbReference type="PANTHER" id="PTHR11727:SF7">
    <property type="entry name" value="DIMETHYLADENOSINE TRANSFERASE-RELATED"/>
    <property type="match status" value="1"/>
</dbReference>
<dbReference type="Gene3D" id="1.10.8.100">
    <property type="entry name" value="Ribosomal RNA adenine dimethylase-like, domain 2"/>
    <property type="match status" value="1"/>
</dbReference>
<comment type="function">
    <text evidence="7">Specifically dimethylates two adjacent adenosines (A1518 and A1519) in the loop of a conserved hairpin near the 3'-end of 16S rRNA in the 30S particle. May play a critical role in biogenesis of 30S subunits.</text>
</comment>
<evidence type="ECO:0000256" key="5">
    <source>
        <dbReference type="ARBA" id="ARBA00022691"/>
    </source>
</evidence>
<evidence type="ECO:0000313" key="11">
    <source>
        <dbReference type="Proteomes" id="UP000277108"/>
    </source>
</evidence>
<keyword evidence="6 7" id="KW-0694">RNA-binding</keyword>
<organism evidence="10 11">
    <name type="scientific">Abyssicoccus albus</name>
    <dbReference type="NCBI Taxonomy" id="1817405"/>
    <lineage>
        <taxon>Bacteria</taxon>
        <taxon>Bacillati</taxon>
        <taxon>Bacillota</taxon>
        <taxon>Bacilli</taxon>
        <taxon>Bacillales</taxon>
        <taxon>Abyssicoccaceae</taxon>
    </lineage>
</organism>
<feature type="binding site" evidence="7 8">
    <location>
        <position position="101"/>
    </location>
    <ligand>
        <name>S-adenosyl-L-methionine</name>
        <dbReference type="ChEBI" id="CHEBI:59789"/>
    </ligand>
</feature>
<reference evidence="10 11" key="1">
    <citation type="submission" date="2018-11" db="EMBL/GenBank/DDBJ databases">
        <title>Genomic Encyclopedia of Type Strains, Phase IV (KMG-IV): sequencing the most valuable type-strain genomes for metagenomic binning, comparative biology and taxonomic classification.</title>
        <authorList>
            <person name="Goeker M."/>
        </authorList>
    </citation>
    <scope>NUCLEOTIDE SEQUENCE [LARGE SCALE GENOMIC DNA]</scope>
    <source>
        <strain evidence="10 11">DSM 29158</strain>
    </source>
</reference>
<dbReference type="GO" id="GO:0003723">
    <property type="term" value="F:RNA binding"/>
    <property type="evidence" value="ECO:0007669"/>
    <property type="project" value="UniProtKB-UniRule"/>
</dbReference>
<dbReference type="InterPro" id="IPR029063">
    <property type="entry name" value="SAM-dependent_MTases_sf"/>
</dbReference>